<dbReference type="InterPro" id="IPR000602">
    <property type="entry name" value="Glyco_hydro_38_N"/>
</dbReference>
<dbReference type="PANTHER" id="PTHR46017">
    <property type="entry name" value="ALPHA-MANNOSIDASE 2C1"/>
    <property type="match status" value="1"/>
</dbReference>
<dbReference type="InterPro" id="IPR027291">
    <property type="entry name" value="Glyco_hydro_38_N_sf"/>
</dbReference>
<dbReference type="Proteomes" id="UP000252797">
    <property type="component" value="Unassembled WGS sequence"/>
</dbReference>
<dbReference type="GO" id="GO:0009313">
    <property type="term" value="P:oligosaccharide catabolic process"/>
    <property type="evidence" value="ECO:0007669"/>
    <property type="project" value="TreeGrafter"/>
</dbReference>
<protein>
    <recommendedName>
        <fullName evidence="5">Glycoside hydrolase family 38 N-terminal domain-containing protein</fullName>
    </recommendedName>
</protein>
<evidence type="ECO:0000313" key="3">
    <source>
        <dbReference type="EMBL" id="RCA10344.1"/>
    </source>
</evidence>
<dbReference type="CDD" id="cd10791">
    <property type="entry name" value="GH38N_AMII_like_1"/>
    <property type="match status" value="1"/>
</dbReference>
<dbReference type="InterPro" id="IPR011682">
    <property type="entry name" value="Glyco_hydro_38_C"/>
</dbReference>
<dbReference type="Pfam" id="PF01074">
    <property type="entry name" value="Glyco_hydro_38N"/>
    <property type="match status" value="1"/>
</dbReference>
<dbReference type="Gene3D" id="3.20.110.10">
    <property type="entry name" value="Glycoside hydrolase 38, N terminal domain"/>
    <property type="match status" value="1"/>
</dbReference>
<comment type="caution">
    <text evidence="3">The sequence shown here is derived from an EMBL/GenBank/DDBJ whole genome shotgun (WGS) entry which is preliminary data.</text>
</comment>
<organism evidence="3 4">
    <name type="scientific">Enterococcus durans</name>
    <dbReference type="NCBI Taxonomy" id="53345"/>
    <lineage>
        <taxon>Bacteria</taxon>
        <taxon>Bacillati</taxon>
        <taxon>Bacillota</taxon>
        <taxon>Bacilli</taxon>
        <taxon>Lactobacillales</taxon>
        <taxon>Enterococcaceae</taxon>
        <taxon>Enterococcus</taxon>
    </lineage>
</organism>
<reference evidence="3 4" key="1">
    <citation type="submission" date="2015-06" db="EMBL/GenBank/DDBJ databases">
        <title>The Genome Sequence of Enterococcus durans 4EA1.</title>
        <authorList>
            <consortium name="The Broad Institute Genomics Platform"/>
            <consortium name="The Broad Institute Genome Sequencing Center for Infectious Disease"/>
            <person name="Earl A.M."/>
            <person name="Van Tyne D."/>
            <person name="Lebreton F."/>
            <person name="Saavedra J.T."/>
            <person name="Gilmore M.S."/>
            <person name="Manson Mcguire A."/>
            <person name="Clock S."/>
            <person name="Crupain M."/>
            <person name="Rangan U."/>
            <person name="Young S."/>
            <person name="Abouelleil A."/>
            <person name="Cao P."/>
            <person name="Chapman S.B."/>
            <person name="Griggs A."/>
            <person name="Priest M."/>
            <person name="Shea T."/>
            <person name="Wortman J."/>
            <person name="Nusbaum C."/>
            <person name="Birren B."/>
        </authorList>
    </citation>
    <scope>NUCLEOTIDE SEQUENCE [LARGE SCALE GENOMIC DNA]</scope>
    <source>
        <strain evidence="3 4">4EA1</strain>
    </source>
</reference>
<evidence type="ECO:0008006" key="5">
    <source>
        <dbReference type="Google" id="ProtNLM"/>
    </source>
</evidence>
<dbReference type="SUPFAM" id="SSF88713">
    <property type="entry name" value="Glycoside hydrolase/deacetylase"/>
    <property type="match status" value="1"/>
</dbReference>
<dbReference type="InterPro" id="IPR011013">
    <property type="entry name" value="Gal_mutarotase_sf_dom"/>
</dbReference>
<proteinExistence type="predicted"/>
<sequence length="796" mass="92090">MNKTNKKFKIYVLHFSHTDVGYTDTQEKMKTHHVSFVKEVLDIIDERSDFKWNCETYWVVECFLKEASKTDIERFVKAVNSGKIGLSGSYLNLTELVPENVYRGILADNKKQRDVLGIVAKSALTSDINGYSWGFTDILAEQNITNLMSCIHTHHGYHPLMKKQTPFWWESPKGKKILVWNGEHYNLGNELGIAQAASFEYTIQDGLTLSELNKFDKAVLRIKTYVDTIKKQGYEYPFVPISLSGNMTDNSPASTQIPEFIEKFNQLNLNIELEMCTLDDFFDCVQEEAEIEIPTYKGDWTDWWADGVGSTPADVIQYRRAARNYSIAEKMDSKRTLLSDEIFKKARHDLIFYGEHTWGYSSSITEPYHPQVNNLDQWKRLYVLKASETTTIMLEKIQQNLGETALSLRKELQFKAVNPHDRSIKEMLTIDLEHFYGHENFDVMDKETGELVPFQISSYSRGPEICIWLDMKSKEEKVYILKEKEKELNSPGLKAAMGIEGVDDLAWRRREELLNGGTASIEGIENNYLKVSYNKKQGIYSIYDKIRKVEYRDNNKPYGLFTPIYEVTPRDIGEDYLLVRRNMGRNRKAFRTNRSVGKLFDVKVLENGSLYSRVELKYSLEGTETCSVILTTYHLTPKMDIDFRVHKDSVWEPENLYLSLPFISETNYIDKCSSIIRPRIDQLPGTCTDFYLLQNGLVFENNQSQILLSCQDTPLISMGTLDAHDIRLMEDTGLSNTSEVYSWIMNNFWETNFKASLGGFYQFHYELAIGNKGNIEDSFEQLVAMNEGVLQFYQFE</sequence>
<dbReference type="EMBL" id="LEPB01000004">
    <property type="protein sequence ID" value="RCA10344.1"/>
    <property type="molecule type" value="Genomic_DNA"/>
</dbReference>
<dbReference type="GO" id="GO:0006013">
    <property type="term" value="P:mannose metabolic process"/>
    <property type="evidence" value="ECO:0007669"/>
    <property type="project" value="InterPro"/>
</dbReference>
<dbReference type="GO" id="GO:0030246">
    <property type="term" value="F:carbohydrate binding"/>
    <property type="evidence" value="ECO:0007669"/>
    <property type="project" value="InterPro"/>
</dbReference>
<evidence type="ECO:0000259" key="1">
    <source>
        <dbReference type="Pfam" id="PF01074"/>
    </source>
</evidence>
<gene>
    <name evidence="3" type="ORF">EA71_01094</name>
</gene>
<dbReference type="Pfam" id="PF07748">
    <property type="entry name" value="Glyco_hydro_38C"/>
    <property type="match status" value="1"/>
</dbReference>
<name>A0A367CCX0_9ENTE</name>
<dbReference type="InterPro" id="IPR011330">
    <property type="entry name" value="Glyco_hydro/deAcase_b/a-brl"/>
</dbReference>
<dbReference type="PANTHER" id="PTHR46017:SF1">
    <property type="entry name" value="ALPHA-MANNOSIDASE 2C1"/>
    <property type="match status" value="1"/>
</dbReference>
<accession>A0A367CCX0</accession>
<dbReference type="AlphaFoldDB" id="A0A367CCX0"/>
<evidence type="ECO:0000313" key="4">
    <source>
        <dbReference type="Proteomes" id="UP000252797"/>
    </source>
</evidence>
<dbReference type="SUPFAM" id="SSF74650">
    <property type="entry name" value="Galactose mutarotase-like"/>
    <property type="match status" value="1"/>
</dbReference>
<feature type="domain" description="Glycoside hydrolase family 38 N-terminal" evidence="1">
    <location>
        <begin position="9"/>
        <end position="296"/>
    </location>
</feature>
<evidence type="ECO:0000259" key="2">
    <source>
        <dbReference type="Pfam" id="PF07748"/>
    </source>
</evidence>
<dbReference type="GO" id="GO:0004559">
    <property type="term" value="F:alpha-mannosidase activity"/>
    <property type="evidence" value="ECO:0007669"/>
    <property type="project" value="InterPro"/>
</dbReference>
<feature type="domain" description="Glycosyl hydrolase family 38 C-terminal" evidence="2">
    <location>
        <begin position="524"/>
        <end position="646"/>
    </location>
</feature>
<dbReference type="RefSeq" id="WP_081133402.1">
    <property type="nucleotide sequence ID" value="NZ_CABGJE010000001.1"/>
</dbReference>